<protein>
    <submittedName>
        <fullName evidence="2">Uncharacterized protein</fullName>
    </submittedName>
</protein>
<dbReference type="EMBL" id="CP036318">
    <property type="protein sequence ID" value="QDV56017.1"/>
    <property type="molecule type" value="Genomic_DNA"/>
</dbReference>
<organism evidence="2 3">
    <name type="scientific">Rosistilla oblonga</name>
    <dbReference type="NCBI Taxonomy" id="2527990"/>
    <lineage>
        <taxon>Bacteria</taxon>
        <taxon>Pseudomonadati</taxon>
        <taxon>Planctomycetota</taxon>
        <taxon>Planctomycetia</taxon>
        <taxon>Pirellulales</taxon>
        <taxon>Pirellulaceae</taxon>
        <taxon>Rosistilla</taxon>
    </lineage>
</organism>
<feature type="region of interest" description="Disordered" evidence="1">
    <location>
        <begin position="212"/>
        <end position="264"/>
    </location>
</feature>
<keyword evidence="3" id="KW-1185">Reference proteome</keyword>
<proteinExistence type="predicted"/>
<sequence length="939" mass="104511">MGPLRKFRIIFWPTAASAAVIGLLCVFERDQMEPSIAPVVRSASTRPMPRPWTIVDEEPQPGPRVAWTGPSLSREPFSRRELSYPFPPNSGESVTLVPQQPIDFPIVQKPQYDEPVVIETVESPIEPAAVPSSALAFQDHHAPSVLLTDKIDHGLVEAALEPSATVEFRDDAPLATLAAPVVNVKDELAGLPDPQSFEDPFAALQLSSNRVDLPRRAIETPDPSPSLPPSPTTIPTPSQSKPSPSSIASPVERTPVTQQPSEWPKTPALDAQLAAVQQTGPQGSQWSQQVRETLQRLREEPKLGTAESGHLIADLHSLAEQGYQMVDDKDLTMHRNWVAAAYAVERRADIWYAVWNNLHAAASGERHPRPEAKANVLNLVADLREQIRPTRDAADWATFLMLDEIEAASLGNTTDAQRRLIAQRYLSRVDYTELNEAQTEWLQESACRELGETIRSWAHGPVDYVALLDQIEVQETDTLDRDGGRVAATMQTLRFANSQPAYAIAEAINRHYRNANLRVSISSAMLNRMLPEVPTKTQPIRDRVLGASVMGTSHAKADLHVRLEPSDSAWQIRLRSEGTIDTETWSSQGPAKLKHVGNANFEAGTLIRVDRSGVDIDRPSVEVDADTQLRRLRTQYDGFPVLGPLVREYVKSRHDDARPYAQRYSERRMRSQIENQLTESLKEQIDQAEQAFSSRLIGPLAMLGLSPTVVDLSTTEERLTVRYRLSGDWQLAAFTPRPRAPTHCMMSVQMHQSTLNNAMARLAPQGNAVLVDSAIRETMQVFGFEGRKATEELPDDVRIQFTSSRPVTVEIHEGRLDLTMRIIRLDQTDGISLRNFIVKASYIPHIDGLRPALVRDGHLNISGPRLSMGDRVAVRTIFNKVLSPNRSLELTSEQLRNHPAMEGLAITQFELRDGWIGFAIGDEANYMAEAALYSQPVKR</sequence>
<gene>
    <name evidence="2" type="ORF">Mal33_19960</name>
</gene>
<reference evidence="2 3" key="1">
    <citation type="submission" date="2019-02" db="EMBL/GenBank/DDBJ databases">
        <title>Deep-cultivation of Planctomycetes and their phenomic and genomic characterization uncovers novel biology.</title>
        <authorList>
            <person name="Wiegand S."/>
            <person name="Jogler M."/>
            <person name="Boedeker C."/>
            <person name="Pinto D."/>
            <person name="Vollmers J."/>
            <person name="Rivas-Marin E."/>
            <person name="Kohn T."/>
            <person name="Peeters S.H."/>
            <person name="Heuer A."/>
            <person name="Rast P."/>
            <person name="Oberbeckmann S."/>
            <person name="Bunk B."/>
            <person name="Jeske O."/>
            <person name="Meyerdierks A."/>
            <person name="Storesund J.E."/>
            <person name="Kallscheuer N."/>
            <person name="Luecker S."/>
            <person name="Lage O.M."/>
            <person name="Pohl T."/>
            <person name="Merkel B.J."/>
            <person name="Hornburger P."/>
            <person name="Mueller R.-W."/>
            <person name="Bruemmer F."/>
            <person name="Labrenz M."/>
            <person name="Spormann A.M."/>
            <person name="Op den Camp H."/>
            <person name="Overmann J."/>
            <person name="Amann R."/>
            <person name="Jetten M.S.M."/>
            <person name="Mascher T."/>
            <person name="Medema M.H."/>
            <person name="Devos D.P."/>
            <person name="Kaster A.-K."/>
            <person name="Ovreas L."/>
            <person name="Rohde M."/>
            <person name="Galperin M.Y."/>
            <person name="Jogler C."/>
        </authorList>
    </citation>
    <scope>NUCLEOTIDE SEQUENCE [LARGE SCALE GENOMIC DNA]</scope>
    <source>
        <strain evidence="2 3">Mal33</strain>
    </source>
</reference>
<dbReference type="AlphaFoldDB" id="A0A518ISE2"/>
<evidence type="ECO:0000313" key="3">
    <source>
        <dbReference type="Proteomes" id="UP000316770"/>
    </source>
</evidence>
<feature type="compositionally biased region" description="Pro residues" evidence="1">
    <location>
        <begin position="222"/>
        <end position="234"/>
    </location>
</feature>
<feature type="compositionally biased region" description="Low complexity" evidence="1">
    <location>
        <begin position="235"/>
        <end position="250"/>
    </location>
</feature>
<dbReference type="Proteomes" id="UP000316770">
    <property type="component" value="Chromosome"/>
</dbReference>
<accession>A0A518ISE2</accession>
<evidence type="ECO:0000256" key="1">
    <source>
        <dbReference type="SAM" id="MobiDB-lite"/>
    </source>
</evidence>
<name>A0A518ISE2_9BACT</name>
<evidence type="ECO:0000313" key="2">
    <source>
        <dbReference type="EMBL" id="QDV56017.1"/>
    </source>
</evidence>
<feature type="region of interest" description="Disordered" evidence="1">
    <location>
        <begin position="50"/>
        <end position="71"/>
    </location>
</feature>